<dbReference type="AlphaFoldDB" id="A0A5A7T2P8"/>
<name>A0A5A7T2P8_CUCMM</name>
<evidence type="ECO:0000256" key="3">
    <source>
        <dbReference type="ARBA" id="ARBA00022722"/>
    </source>
</evidence>
<evidence type="ECO:0000313" key="10">
    <source>
        <dbReference type="Proteomes" id="UP000321393"/>
    </source>
</evidence>
<organism evidence="9 10">
    <name type="scientific">Cucumis melo var. makuwa</name>
    <name type="common">Oriental melon</name>
    <dbReference type="NCBI Taxonomy" id="1194695"/>
    <lineage>
        <taxon>Eukaryota</taxon>
        <taxon>Viridiplantae</taxon>
        <taxon>Streptophyta</taxon>
        <taxon>Embryophyta</taxon>
        <taxon>Tracheophyta</taxon>
        <taxon>Spermatophyta</taxon>
        <taxon>Magnoliopsida</taxon>
        <taxon>eudicotyledons</taxon>
        <taxon>Gunneridae</taxon>
        <taxon>Pentapetalae</taxon>
        <taxon>rosids</taxon>
        <taxon>fabids</taxon>
        <taxon>Cucurbitales</taxon>
        <taxon>Cucurbitaceae</taxon>
        <taxon>Benincaseae</taxon>
        <taxon>Cucumis</taxon>
    </lineage>
</organism>
<dbReference type="InterPro" id="IPR053134">
    <property type="entry name" value="RNA-dir_DNA_polymerase"/>
</dbReference>
<keyword evidence="6" id="KW-0695">RNA-directed DNA polymerase</keyword>
<gene>
    <name evidence="9" type="ORF">E6C27_scaffold403G00040</name>
</gene>
<evidence type="ECO:0000256" key="2">
    <source>
        <dbReference type="ARBA" id="ARBA00022695"/>
    </source>
</evidence>
<dbReference type="SUPFAM" id="SSF56672">
    <property type="entry name" value="DNA/RNA polymerases"/>
    <property type="match status" value="1"/>
</dbReference>
<dbReference type="Gene3D" id="3.30.70.270">
    <property type="match status" value="1"/>
</dbReference>
<evidence type="ECO:0000256" key="4">
    <source>
        <dbReference type="ARBA" id="ARBA00022759"/>
    </source>
</evidence>
<dbReference type="EMBL" id="SSTE01019905">
    <property type="protein sequence ID" value="KAA0035735.1"/>
    <property type="molecule type" value="Genomic_DNA"/>
</dbReference>
<feature type="domain" description="Reverse transcriptase RNase H-like" evidence="8">
    <location>
        <begin position="243"/>
        <end position="297"/>
    </location>
</feature>
<proteinExistence type="predicted"/>
<sequence>MYNPKTFDGSMDNPTKAQMWLTFIETIFRYMKSPNDQKVQCPVFFLEDRGTAWWETVERMLGGVVSKITWEPTTYTDALRLTLDMSLHERVNLSKTTESGQPPIRMAPVELKELKVQLQELLDKGFIRPSVSPWGAPVLFVKKKDGLMRLCTDYRELNKVTVKNRYPLPMIDDLFDQLQGAIIFTKIDLRSGYHQLRIRDSDIPKAAFRSRYEAEHEEHLHKVLEIFRANKLYAKFSKLPDGSGSFVIYSDASKKGLGCVLMQQGKLVAYASRQLQSHEQNYPTHDSELAAVGGRLRKEEEEFQEVLLKKDKGIAIKASSLAEIDSHSTPLMLCDSELHKKN</sequence>
<dbReference type="Proteomes" id="UP000321393">
    <property type="component" value="Unassembled WGS sequence"/>
</dbReference>
<accession>A0A5A7T2P8</accession>
<dbReference type="GO" id="GO:0016787">
    <property type="term" value="F:hydrolase activity"/>
    <property type="evidence" value="ECO:0007669"/>
    <property type="project" value="UniProtKB-KW"/>
</dbReference>
<evidence type="ECO:0000256" key="5">
    <source>
        <dbReference type="ARBA" id="ARBA00022801"/>
    </source>
</evidence>
<dbReference type="Pfam" id="PF17917">
    <property type="entry name" value="RT_RNaseH"/>
    <property type="match status" value="1"/>
</dbReference>
<evidence type="ECO:0000259" key="8">
    <source>
        <dbReference type="Pfam" id="PF17917"/>
    </source>
</evidence>
<keyword evidence="5" id="KW-0378">Hydrolase</keyword>
<dbReference type="InterPro" id="IPR000477">
    <property type="entry name" value="RT_dom"/>
</dbReference>
<dbReference type="Gene3D" id="3.10.10.10">
    <property type="entry name" value="HIV Type 1 Reverse Transcriptase, subunit A, domain 1"/>
    <property type="match status" value="1"/>
</dbReference>
<evidence type="ECO:0000313" key="9">
    <source>
        <dbReference type="EMBL" id="KAA0035735.1"/>
    </source>
</evidence>
<comment type="caution">
    <text evidence="9">The sequence shown here is derived from an EMBL/GenBank/DDBJ whole genome shotgun (WGS) entry which is preliminary data.</text>
</comment>
<dbReference type="OrthoDB" id="1701144at2759"/>
<keyword evidence="3" id="KW-0540">Nuclease</keyword>
<keyword evidence="4" id="KW-0255">Endonuclease</keyword>
<feature type="domain" description="Reverse transcriptase" evidence="7">
    <location>
        <begin position="141"/>
        <end position="224"/>
    </location>
</feature>
<protein>
    <submittedName>
        <fullName evidence="9">Retrovirus-related Pol polyprotein from transposon 17.6</fullName>
    </submittedName>
</protein>
<dbReference type="GO" id="GO:0003964">
    <property type="term" value="F:RNA-directed DNA polymerase activity"/>
    <property type="evidence" value="ECO:0007669"/>
    <property type="project" value="UniProtKB-KW"/>
</dbReference>
<evidence type="ECO:0000256" key="6">
    <source>
        <dbReference type="ARBA" id="ARBA00022918"/>
    </source>
</evidence>
<dbReference type="InterPro" id="IPR041373">
    <property type="entry name" value="RT_RNaseH"/>
</dbReference>
<reference evidence="9 10" key="1">
    <citation type="submission" date="2019-08" db="EMBL/GenBank/DDBJ databases">
        <title>Draft genome sequences of two oriental melons (Cucumis melo L. var makuwa).</title>
        <authorList>
            <person name="Kwon S.-Y."/>
        </authorList>
    </citation>
    <scope>NUCLEOTIDE SEQUENCE [LARGE SCALE GENOMIC DNA]</scope>
    <source>
        <strain evidence="10">cv. SW 3</strain>
        <tissue evidence="9">Leaf</tissue>
    </source>
</reference>
<dbReference type="GO" id="GO:0004519">
    <property type="term" value="F:endonuclease activity"/>
    <property type="evidence" value="ECO:0007669"/>
    <property type="project" value="UniProtKB-KW"/>
</dbReference>
<dbReference type="CDD" id="cd01647">
    <property type="entry name" value="RT_LTR"/>
    <property type="match status" value="1"/>
</dbReference>
<dbReference type="PANTHER" id="PTHR24559">
    <property type="entry name" value="TRANSPOSON TY3-I GAG-POL POLYPROTEIN"/>
    <property type="match status" value="1"/>
</dbReference>
<evidence type="ECO:0000259" key="7">
    <source>
        <dbReference type="Pfam" id="PF00078"/>
    </source>
</evidence>
<evidence type="ECO:0000256" key="1">
    <source>
        <dbReference type="ARBA" id="ARBA00022679"/>
    </source>
</evidence>
<dbReference type="PANTHER" id="PTHR24559:SF444">
    <property type="entry name" value="REVERSE TRANSCRIPTASE DOMAIN-CONTAINING PROTEIN"/>
    <property type="match status" value="1"/>
</dbReference>
<keyword evidence="2" id="KW-0548">Nucleotidyltransferase</keyword>
<keyword evidence="1" id="KW-0808">Transferase</keyword>
<dbReference type="InterPro" id="IPR043128">
    <property type="entry name" value="Rev_trsase/Diguanyl_cyclase"/>
</dbReference>
<dbReference type="Pfam" id="PF00078">
    <property type="entry name" value="RVT_1"/>
    <property type="match status" value="1"/>
</dbReference>
<dbReference type="InterPro" id="IPR043502">
    <property type="entry name" value="DNA/RNA_pol_sf"/>
</dbReference>